<dbReference type="RefSeq" id="WP_219764589.1">
    <property type="nucleotide sequence ID" value="NZ_JAHYBZ010000007.1"/>
</dbReference>
<organism evidence="1 2">
    <name type="scientific">Roseomonas alba</name>
    <dbReference type="NCBI Taxonomy" id="2846776"/>
    <lineage>
        <taxon>Bacteria</taxon>
        <taxon>Pseudomonadati</taxon>
        <taxon>Pseudomonadota</taxon>
        <taxon>Alphaproteobacteria</taxon>
        <taxon>Acetobacterales</taxon>
        <taxon>Roseomonadaceae</taxon>
        <taxon>Roseomonas</taxon>
    </lineage>
</organism>
<gene>
    <name evidence="1" type="ORF">KPL78_19080</name>
</gene>
<dbReference type="InterPro" id="IPR018755">
    <property type="entry name" value="Phage_Mu_Gp48"/>
</dbReference>
<evidence type="ECO:0000313" key="1">
    <source>
        <dbReference type="EMBL" id="MBW6399972.1"/>
    </source>
</evidence>
<evidence type="ECO:0000313" key="2">
    <source>
        <dbReference type="Proteomes" id="UP001196565"/>
    </source>
</evidence>
<sequence length="333" mass="35303">MTVADLGDAEFLAGLQALLPRGLAWPRDPDAGLTGLLAGLAATQARQHARTGDLSERESDPAQALEMLADWEAAYGLPDACAPTDALVASRRGALLARIAEQRNQTPANFVAVAAAFGIDAAITEYRAHVTENHSEDPVTDEDQAFVWDMLSPETLLVECTTEDDTEVPLELWPVGPHQCAVRRLAPAHTLVRFGTYKSDWDFTGGLPAGATLARTLPGTRTTYRGQRAEDAVDVPRLDYDPALTLNEVVNPWGDGTGHPDEWSTIAGGLTIAVAGRGTRPDGSPYVEFTVAGTSNGNQQALRCEGASGQIRVPALVGELVSGSIGIEVLEVT</sequence>
<dbReference type="Pfam" id="PF10076">
    <property type="entry name" value="Phage_Mu_Gp48"/>
    <property type="match status" value="1"/>
</dbReference>
<accession>A0ABS7ACE3</accession>
<name>A0ABS7ACE3_9PROT</name>
<protein>
    <submittedName>
        <fullName evidence="1">DUF2313 domain-containing protein</fullName>
    </submittedName>
</protein>
<keyword evidence="2" id="KW-1185">Reference proteome</keyword>
<dbReference type="EMBL" id="JAHYBZ010000007">
    <property type="protein sequence ID" value="MBW6399972.1"/>
    <property type="molecule type" value="Genomic_DNA"/>
</dbReference>
<comment type="caution">
    <text evidence="1">The sequence shown here is derived from an EMBL/GenBank/DDBJ whole genome shotgun (WGS) entry which is preliminary data.</text>
</comment>
<proteinExistence type="predicted"/>
<dbReference type="Proteomes" id="UP001196565">
    <property type="component" value="Unassembled WGS sequence"/>
</dbReference>
<reference evidence="1 2" key="1">
    <citation type="submission" date="2021-07" db="EMBL/GenBank/DDBJ databases">
        <authorList>
            <person name="So Y."/>
        </authorList>
    </citation>
    <scope>NUCLEOTIDE SEQUENCE [LARGE SCALE GENOMIC DNA]</scope>
    <source>
        <strain evidence="1 2">HJA6</strain>
    </source>
</reference>
<feature type="non-terminal residue" evidence="1">
    <location>
        <position position="333"/>
    </location>
</feature>